<feature type="domain" description="AB hydrolase-1" evidence="1">
    <location>
        <begin position="6"/>
        <end position="244"/>
    </location>
</feature>
<dbReference type="Pfam" id="PF12697">
    <property type="entry name" value="Abhydrolase_6"/>
    <property type="match status" value="1"/>
</dbReference>
<name>A0A1Y1ZAG0_9PLEO</name>
<dbReference type="STRING" id="1231657.A0A1Y1ZAG0"/>
<evidence type="ECO:0000313" key="3">
    <source>
        <dbReference type="Proteomes" id="UP000193144"/>
    </source>
</evidence>
<evidence type="ECO:0000259" key="1">
    <source>
        <dbReference type="Pfam" id="PF12697"/>
    </source>
</evidence>
<keyword evidence="3" id="KW-1185">Reference proteome</keyword>
<evidence type="ECO:0000313" key="2">
    <source>
        <dbReference type="EMBL" id="ORY07251.1"/>
    </source>
</evidence>
<reference evidence="2 3" key="1">
    <citation type="submission" date="2016-07" db="EMBL/GenBank/DDBJ databases">
        <title>Pervasive Adenine N6-methylation of Active Genes in Fungi.</title>
        <authorList>
            <consortium name="DOE Joint Genome Institute"/>
            <person name="Mondo S.J."/>
            <person name="Dannebaum R.O."/>
            <person name="Kuo R.C."/>
            <person name="Labutti K."/>
            <person name="Haridas S."/>
            <person name="Kuo A."/>
            <person name="Salamov A."/>
            <person name="Ahrendt S.R."/>
            <person name="Lipzen A."/>
            <person name="Sullivan W."/>
            <person name="Andreopoulos W.B."/>
            <person name="Clum A."/>
            <person name="Lindquist E."/>
            <person name="Daum C."/>
            <person name="Ramamoorthy G.K."/>
            <person name="Gryganskyi A."/>
            <person name="Culley D."/>
            <person name="Magnuson J.K."/>
            <person name="James T.Y."/>
            <person name="O'Malley M.A."/>
            <person name="Stajich J.E."/>
            <person name="Spatafora J.W."/>
            <person name="Visel A."/>
            <person name="Grigoriev I.V."/>
        </authorList>
    </citation>
    <scope>NUCLEOTIDE SEQUENCE [LARGE SCALE GENOMIC DNA]</scope>
    <source>
        <strain evidence="2 3">CBS 115471</strain>
    </source>
</reference>
<dbReference type="InterPro" id="IPR000073">
    <property type="entry name" value="AB_hydrolase_1"/>
</dbReference>
<dbReference type="Gene3D" id="3.40.50.1820">
    <property type="entry name" value="alpha/beta hydrolase"/>
    <property type="match status" value="1"/>
</dbReference>
<dbReference type="PANTHER" id="PTHR37017:SF11">
    <property type="entry name" value="ESTERASE_LIPASE_THIOESTERASE DOMAIN-CONTAINING PROTEIN"/>
    <property type="match status" value="1"/>
</dbReference>
<gene>
    <name evidence="2" type="ORF">BCR34DRAFT_626469</name>
</gene>
<accession>A0A1Y1ZAG0</accession>
<dbReference type="SUPFAM" id="SSF53474">
    <property type="entry name" value="alpha/beta-Hydrolases"/>
    <property type="match status" value="1"/>
</dbReference>
<dbReference type="OrthoDB" id="1263307at2759"/>
<sequence length="254" mass="28149">MPKPVFVLLHGAWHLPRCWNKIIPLLGQHGYEAVAPHLPSSGYSPPSPDWNADIDVIRTTVSDLAKERDIVVVMHSNSGMTGGTALEGLDKKACTKKGWKGGVIRLIYICAFIVPEGFQHSATGTRDNMVEEMKVDFDAGVITVLPEDVKGLMYQDVSDEEALEVAKTLVPQSLGGFWCTTTYAAWRYIPTTYVVTLKDKPSTVVAAEYLVKTAMEIEPNCVEKVIRREVGHAPFWSQAEWTVEMLAEEARGKM</sequence>
<comment type="caution">
    <text evidence="2">The sequence shown here is derived from an EMBL/GenBank/DDBJ whole genome shotgun (WGS) entry which is preliminary data.</text>
</comment>
<dbReference type="GO" id="GO:0016787">
    <property type="term" value="F:hydrolase activity"/>
    <property type="evidence" value="ECO:0007669"/>
    <property type="project" value="UniProtKB-KW"/>
</dbReference>
<dbReference type="AlphaFoldDB" id="A0A1Y1ZAG0"/>
<dbReference type="Proteomes" id="UP000193144">
    <property type="component" value="Unassembled WGS sequence"/>
</dbReference>
<protein>
    <submittedName>
        <fullName evidence="2">Alpha/Beta hydrolase protein</fullName>
    </submittedName>
</protein>
<keyword evidence="2" id="KW-0378">Hydrolase</keyword>
<dbReference type="PANTHER" id="PTHR37017">
    <property type="entry name" value="AB HYDROLASE-1 DOMAIN-CONTAINING PROTEIN-RELATED"/>
    <property type="match status" value="1"/>
</dbReference>
<proteinExistence type="predicted"/>
<dbReference type="InterPro" id="IPR029058">
    <property type="entry name" value="AB_hydrolase_fold"/>
</dbReference>
<dbReference type="EMBL" id="MCFA01000110">
    <property type="protein sequence ID" value="ORY07251.1"/>
    <property type="molecule type" value="Genomic_DNA"/>
</dbReference>
<organism evidence="2 3">
    <name type="scientific">Clohesyomyces aquaticus</name>
    <dbReference type="NCBI Taxonomy" id="1231657"/>
    <lineage>
        <taxon>Eukaryota</taxon>
        <taxon>Fungi</taxon>
        <taxon>Dikarya</taxon>
        <taxon>Ascomycota</taxon>
        <taxon>Pezizomycotina</taxon>
        <taxon>Dothideomycetes</taxon>
        <taxon>Pleosporomycetidae</taxon>
        <taxon>Pleosporales</taxon>
        <taxon>Lindgomycetaceae</taxon>
        <taxon>Clohesyomyces</taxon>
    </lineage>
</organism>
<dbReference type="InterPro" id="IPR052897">
    <property type="entry name" value="Sec-Metab_Biosynth_Hydrolase"/>
</dbReference>